<proteinExistence type="inferred from homology"/>
<accession>A0ABU2LXK8</accession>
<dbReference type="InterPro" id="IPR020084">
    <property type="entry name" value="NUDIX_hydrolase_CS"/>
</dbReference>
<dbReference type="EC" id="3.6.-.-" evidence="7"/>
<reference evidence="8" key="1">
    <citation type="submission" date="2023-07" db="EMBL/GenBank/DDBJ databases">
        <title>30 novel species of actinomycetes from the DSMZ collection.</title>
        <authorList>
            <person name="Nouioui I."/>
        </authorList>
    </citation>
    <scope>NUCLEOTIDE SEQUENCE [LARGE SCALE GENOMIC DNA]</scope>
    <source>
        <strain evidence="8">DSM 44918</strain>
    </source>
</reference>
<dbReference type="RefSeq" id="WP_311602883.1">
    <property type="nucleotide sequence ID" value="NZ_JAVREM010000060.1"/>
</dbReference>
<evidence type="ECO:0000256" key="5">
    <source>
        <dbReference type="RuleBase" id="RU003476"/>
    </source>
</evidence>
<gene>
    <name evidence="7" type="ORF">RNC47_28790</name>
</gene>
<dbReference type="SUPFAM" id="SSF55811">
    <property type="entry name" value="Nudix"/>
    <property type="match status" value="1"/>
</dbReference>
<dbReference type="InterPro" id="IPR015797">
    <property type="entry name" value="NUDIX_hydrolase-like_dom_sf"/>
</dbReference>
<comment type="cofactor">
    <cofactor evidence="1">
        <name>Mg(2+)</name>
        <dbReference type="ChEBI" id="CHEBI:18420"/>
    </cofactor>
</comment>
<organism evidence="7 8">
    <name type="scientific">Streptomyces millisiae</name>
    <dbReference type="NCBI Taxonomy" id="3075542"/>
    <lineage>
        <taxon>Bacteria</taxon>
        <taxon>Bacillati</taxon>
        <taxon>Actinomycetota</taxon>
        <taxon>Actinomycetes</taxon>
        <taxon>Kitasatosporales</taxon>
        <taxon>Streptomycetaceae</taxon>
        <taxon>Streptomyces</taxon>
    </lineage>
</organism>
<dbReference type="InterPro" id="IPR000086">
    <property type="entry name" value="NUDIX_hydrolase_dom"/>
</dbReference>
<dbReference type="PROSITE" id="PS51462">
    <property type="entry name" value="NUDIX"/>
    <property type="match status" value="1"/>
</dbReference>
<evidence type="ECO:0000256" key="1">
    <source>
        <dbReference type="ARBA" id="ARBA00001946"/>
    </source>
</evidence>
<dbReference type="InterPro" id="IPR020476">
    <property type="entry name" value="Nudix_hydrolase"/>
</dbReference>
<dbReference type="PRINTS" id="PR00502">
    <property type="entry name" value="NUDIXFAMILY"/>
</dbReference>
<evidence type="ECO:0000256" key="3">
    <source>
        <dbReference type="ARBA" id="ARBA00022801"/>
    </source>
</evidence>
<dbReference type="GO" id="GO:0016787">
    <property type="term" value="F:hydrolase activity"/>
    <property type="evidence" value="ECO:0007669"/>
    <property type="project" value="UniProtKB-KW"/>
</dbReference>
<evidence type="ECO:0000313" key="8">
    <source>
        <dbReference type="Proteomes" id="UP001183420"/>
    </source>
</evidence>
<keyword evidence="4" id="KW-0460">Magnesium</keyword>
<evidence type="ECO:0000256" key="4">
    <source>
        <dbReference type="ARBA" id="ARBA00022842"/>
    </source>
</evidence>
<comment type="caution">
    <text evidence="7">The sequence shown here is derived from an EMBL/GenBank/DDBJ whole genome shotgun (WGS) entry which is preliminary data.</text>
</comment>
<dbReference type="PANTHER" id="PTHR43046:SF12">
    <property type="entry name" value="GDP-MANNOSE MANNOSYL HYDROLASE"/>
    <property type="match status" value="1"/>
</dbReference>
<dbReference type="EMBL" id="JAVREM010000060">
    <property type="protein sequence ID" value="MDT0322327.1"/>
    <property type="molecule type" value="Genomic_DNA"/>
</dbReference>
<evidence type="ECO:0000313" key="7">
    <source>
        <dbReference type="EMBL" id="MDT0322327.1"/>
    </source>
</evidence>
<dbReference type="PROSITE" id="PS00893">
    <property type="entry name" value="NUDIX_BOX"/>
    <property type="match status" value="1"/>
</dbReference>
<feature type="domain" description="Nudix hydrolase" evidence="6">
    <location>
        <begin position="1"/>
        <end position="124"/>
    </location>
</feature>
<dbReference type="PANTHER" id="PTHR43046">
    <property type="entry name" value="GDP-MANNOSE MANNOSYL HYDROLASE"/>
    <property type="match status" value="1"/>
</dbReference>
<keyword evidence="8" id="KW-1185">Reference proteome</keyword>
<keyword evidence="3 5" id="KW-0378">Hydrolase</keyword>
<sequence length="132" mass="14386">MRPVAAGVIVRNGRVLLVRRAVPEGELVWHFPAGKIEPGETPAEAAVRETAEETRLAVQATVVLGDRIHPKTGRHVTYVACRVLEGEAVNGAPREIAEIAWVSRADIPEYVPYGLFEPVQAWLDEELGGQGE</sequence>
<comment type="similarity">
    <text evidence="2 5">Belongs to the Nudix hydrolase family.</text>
</comment>
<name>A0ABU2LXK8_9ACTN</name>
<dbReference type="Gene3D" id="3.90.79.10">
    <property type="entry name" value="Nucleoside Triphosphate Pyrophosphohydrolase"/>
    <property type="match status" value="1"/>
</dbReference>
<protein>
    <submittedName>
        <fullName evidence="7">NUDIX hydrolase</fullName>
        <ecNumber evidence="7">3.6.-.-</ecNumber>
    </submittedName>
</protein>
<dbReference type="Proteomes" id="UP001183420">
    <property type="component" value="Unassembled WGS sequence"/>
</dbReference>
<dbReference type="CDD" id="cd02883">
    <property type="entry name" value="NUDIX_Hydrolase"/>
    <property type="match status" value="1"/>
</dbReference>
<dbReference type="Pfam" id="PF00293">
    <property type="entry name" value="NUDIX"/>
    <property type="match status" value="1"/>
</dbReference>
<evidence type="ECO:0000259" key="6">
    <source>
        <dbReference type="PROSITE" id="PS51462"/>
    </source>
</evidence>
<evidence type="ECO:0000256" key="2">
    <source>
        <dbReference type="ARBA" id="ARBA00005582"/>
    </source>
</evidence>